<dbReference type="PROSITE" id="PS51781">
    <property type="entry name" value="SH3B"/>
    <property type="match status" value="1"/>
</dbReference>
<dbReference type="Proteomes" id="UP000185207">
    <property type="component" value="Unassembled WGS sequence"/>
</dbReference>
<dbReference type="EMBL" id="FSRK01000001">
    <property type="protein sequence ID" value="SIN85481.1"/>
    <property type="molecule type" value="Genomic_DNA"/>
</dbReference>
<evidence type="ECO:0000259" key="1">
    <source>
        <dbReference type="PROSITE" id="PS51781"/>
    </source>
</evidence>
<gene>
    <name evidence="2" type="ORF">SAMN05444409_0797</name>
</gene>
<evidence type="ECO:0000313" key="3">
    <source>
        <dbReference type="Proteomes" id="UP000185207"/>
    </source>
</evidence>
<dbReference type="PROSITE" id="PS51257">
    <property type="entry name" value="PROKAR_LIPOPROTEIN"/>
    <property type="match status" value="1"/>
</dbReference>
<sequence length="262" mass="30346">MKINLSTLLLIIIFTLQSCGEEKQKAIEKKEPQKITELKTDSEEEYITSFCNFAVIVDKDGYVNIREKESANSKIIGKIKSGEAVFIFEDLDTDWLNITFGDDEKSGYIHRSRIKYIKDLEKIASVDSHNYKAIFHLNNIDIDIETDDFDYESNKKYFSETAKEDFIIKKYKDLEMWGTDGTIPKSYYKSITVKIGNQEIEIPKKDIQDLFNPNNDYTECYYDKVNNSIYIHLSNSDGAGSYVALFKIENGVYKGRQVEIPF</sequence>
<evidence type="ECO:0000313" key="2">
    <source>
        <dbReference type="EMBL" id="SIN85481.1"/>
    </source>
</evidence>
<keyword evidence="3" id="KW-1185">Reference proteome</keyword>
<dbReference type="Pfam" id="PF08239">
    <property type="entry name" value="SH3_3"/>
    <property type="match status" value="1"/>
</dbReference>
<proteinExistence type="predicted"/>
<organism evidence="2 3">
    <name type="scientific">Epilithonimonas zeae</name>
    <dbReference type="NCBI Taxonomy" id="1416779"/>
    <lineage>
        <taxon>Bacteria</taxon>
        <taxon>Pseudomonadati</taxon>
        <taxon>Bacteroidota</taxon>
        <taxon>Flavobacteriia</taxon>
        <taxon>Flavobacteriales</taxon>
        <taxon>Weeksellaceae</taxon>
        <taxon>Chryseobacterium group</taxon>
        <taxon>Epilithonimonas</taxon>
    </lineage>
</organism>
<dbReference type="RefSeq" id="WP_074233575.1">
    <property type="nucleotide sequence ID" value="NZ_FSRK01000001.1"/>
</dbReference>
<dbReference type="OrthoDB" id="7054664at2"/>
<accession>A0A1N6ERB5</accession>
<feature type="domain" description="SH3b" evidence="1">
    <location>
        <begin position="51"/>
        <end position="118"/>
    </location>
</feature>
<reference evidence="3" key="1">
    <citation type="submission" date="2016-11" db="EMBL/GenBank/DDBJ databases">
        <authorList>
            <person name="Varghese N."/>
            <person name="Submissions S."/>
        </authorList>
    </citation>
    <scope>NUCLEOTIDE SEQUENCE [LARGE SCALE GENOMIC DNA]</scope>
    <source>
        <strain evidence="3">DSM 27623</strain>
    </source>
</reference>
<protein>
    <submittedName>
        <fullName evidence="2">SH3 domain-containing protein</fullName>
    </submittedName>
</protein>
<dbReference type="STRING" id="1416779.SAMN05444409_0797"/>
<dbReference type="Gene3D" id="2.30.30.40">
    <property type="entry name" value="SH3 Domains"/>
    <property type="match status" value="1"/>
</dbReference>
<dbReference type="InterPro" id="IPR003646">
    <property type="entry name" value="SH3-like_bac-type"/>
</dbReference>
<dbReference type="AlphaFoldDB" id="A0A1N6ERB5"/>
<name>A0A1N6ERB5_9FLAO</name>